<evidence type="ECO:0000256" key="1">
    <source>
        <dbReference type="SAM" id="Phobius"/>
    </source>
</evidence>
<reference evidence="2 3" key="1">
    <citation type="submission" date="2020-11" db="EMBL/GenBank/DDBJ databases">
        <title>Complete genome sequence for Salinimonas sp. strain G2-b.</title>
        <authorList>
            <person name="Park S.-J."/>
        </authorList>
    </citation>
    <scope>NUCLEOTIDE SEQUENCE [LARGE SCALE GENOMIC DNA]</scope>
    <source>
        <strain evidence="2 3">G2-b</strain>
    </source>
</reference>
<organism evidence="2 3">
    <name type="scientific">Salinimonas marina</name>
    <dbReference type="NCBI Taxonomy" id="2785918"/>
    <lineage>
        <taxon>Bacteria</taxon>
        <taxon>Pseudomonadati</taxon>
        <taxon>Pseudomonadota</taxon>
        <taxon>Gammaproteobacteria</taxon>
        <taxon>Alteromonadales</taxon>
        <taxon>Alteromonadaceae</taxon>
        <taxon>Alteromonas/Salinimonas group</taxon>
        <taxon>Salinimonas</taxon>
    </lineage>
</organism>
<keyword evidence="1" id="KW-0472">Membrane</keyword>
<evidence type="ECO:0000313" key="2">
    <source>
        <dbReference type="EMBL" id="QPG05494.1"/>
    </source>
</evidence>
<proteinExistence type="predicted"/>
<protein>
    <submittedName>
        <fullName evidence="2">Uncharacterized protein</fullName>
    </submittedName>
</protein>
<gene>
    <name evidence="2" type="ORF">IT774_15585</name>
</gene>
<evidence type="ECO:0000313" key="3">
    <source>
        <dbReference type="Proteomes" id="UP000595095"/>
    </source>
</evidence>
<accession>A0A7S9HCV5</accession>
<dbReference type="RefSeq" id="WP_195810581.1">
    <property type="nucleotide sequence ID" value="NZ_CP064795.1"/>
</dbReference>
<dbReference type="EMBL" id="CP064795">
    <property type="protein sequence ID" value="QPG05494.1"/>
    <property type="molecule type" value="Genomic_DNA"/>
</dbReference>
<keyword evidence="1" id="KW-1133">Transmembrane helix</keyword>
<sequence>MARAIVLTIVVLAAIASYAAGFHTGVFVLIVLAMALELIVWLSLRYPRKPNQK</sequence>
<dbReference type="Proteomes" id="UP000595095">
    <property type="component" value="Chromosome"/>
</dbReference>
<keyword evidence="1" id="KW-0812">Transmembrane</keyword>
<feature type="transmembrane region" description="Helical" evidence="1">
    <location>
        <begin position="26"/>
        <end position="44"/>
    </location>
</feature>
<keyword evidence="3" id="KW-1185">Reference proteome</keyword>
<dbReference type="KEGG" id="smaa:IT774_15585"/>
<dbReference type="AlphaFoldDB" id="A0A7S9HCV5"/>
<name>A0A7S9HCV5_9ALTE</name>